<sequence length="216" mass="24140">MSIRRGPSPAERFAQIANAALRDERLSWKARGLLAYLLSHREGWRTSVSRLSRMAPDGRDSVRAGLNELIEHGYVIRSEDRIRDARGRLGDYEYTVTDFPTTGFPTQGFPTQENPHPKNTRGKNTKPREHHPNGGGAATPSQRAYLRDLHIHGGGRSTSEIETWLDGLTVAQADAEIREAQAAIPRGKRYVGDPGHPDLSEKGREVAERRMIPEET</sequence>
<proteinExistence type="predicted"/>
<evidence type="ECO:0000313" key="3">
    <source>
        <dbReference type="Proteomes" id="UP000320188"/>
    </source>
</evidence>
<feature type="region of interest" description="Disordered" evidence="1">
    <location>
        <begin position="187"/>
        <end position="216"/>
    </location>
</feature>
<organism evidence="2 3">
    <name type="scientific">Microbacterium phage Cressida</name>
    <dbReference type="NCBI Taxonomy" id="2591216"/>
    <lineage>
        <taxon>Viruses</taxon>
        <taxon>Duplodnaviria</taxon>
        <taxon>Heunggongvirae</taxon>
        <taxon>Uroviricota</taxon>
        <taxon>Caudoviricetes</taxon>
        <taxon>Kutznervirinae</taxon>
        <taxon>Mementomorivirus</taxon>
        <taxon>Mementomorivirus cressida</taxon>
    </lineage>
</organism>
<keyword evidence="3" id="KW-1185">Reference proteome</keyword>
<dbReference type="RefSeq" id="YP_010750871.1">
    <property type="nucleotide sequence ID" value="NC_073363.1"/>
</dbReference>
<accession>A0A514DI57</accession>
<feature type="compositionally biased region" description="Basic and acidic residues" evidence="1">
    <location>
        <begin position="195"/>
        <end position="216"/>
    </location>
</feature>
<reference evidence="2 3" key="1">
    <citation type="submission" date="2019-05" db="EMBL/GenBank/DDBJ databases">
        <authorList>
            <person name="Stoner T.H."/>
            <person name="Aull H.G."/>
            <person name="Divens A.M."/>
            <person name="Zack K."/>
            <person name="Garlena R.A."/>
            <person name="Russell D.A."/>
            <person name="Pope W.H."/>
            <person name="Jacobs-Sera D."/>
            <person name="Hatfull G.F."/>
        </authorList>
    </citation>
    <scope>NUCLEOTIDE SEQUENCE [LARGE SCALE GENOMIC DNA]</scope>
</reference>
<evidence type="ECO:0000313" key="2">
    <source>
        <dbReference type="EMBL" id="QDH93298.1"/>
    </source>
</evidence>
<gene>
    <name evidence="2" type="primary">56</name>
    <name evidence="2" type="ORF">PBI_CRESSIDA_56</name>
</gene>
<feature type="region of interest" description="Disordered" evidence="1">
    <location>
        <begin position="105"/>
        <end position="141"/>
    </location>
</feature>
<dbReference type="EMBL" id="MK937608">
    <property type="protein sequence ID" value="QDH93298.1"/>
    <property type="molecule type" value="Genomic_DNA"/>
</dbReference>
<dbReference type="KEGG" id="vg:80004528"/>
<dbReference type="Pfam" id="PF13730">
    <property type="entry name" value="HTH_36"/>
    <property type="match status" value="1"/>
</dbReference>
<dbReference type="GeneID" id="80004528"/>
<evidence type="ECO:0000256" key="1">
    <source>
        <dbReference type="SAM" id="MobiDB-lite"/>
    </source>
</evidence>
<protein>
    <submittedName>
        <fullName evidence="2">Helix-turn-helix DNA binding domain protein</fullName>
    </submittedName>
</protein>
<dbReference type="Proteomes" id="UP000320188">
    <property type="component" value="Segment"/>
</dbReference>
<name>A0A514DI57_9CAUD</name>